<evidence type="ECO:0000256" key="13">
    <source>
        <dbReference type="ARBA" id="ARBA00023123"/>
    </source>
</evidence>
<proteinExistence type="inferred from homology"/>
<dbReference type="GO" id="GO:0005737">
    <property type="term" value="C:cytoplasm"/>
    <property type="evidence" value="ECO:0007669"/>
    <property type="project" value="UniProtKB-ARBA"/>
</dbReference>
<keyword evidence="17" id="KW-0966">Cell projection</keyword>
<dbReference type="KEGG" id="ccoa:108775032"/>
<dbReference type="CDD" id="cd23767">
    <property type="entry name" value="IQCD"/>
    <property type="match status" value="1"/>
</dbReference>
<keyword evidence="8" id="KW-0808">Transferase</keyword>
<evidence type="ECO:0000256" key="5">
    <source>
        <dbReference type="ARBA" id="ARBA00022490"/>
    </source>
</evidence>
<dbReference type="GO" id="GO:0030832">
    <property type="term" value="P:regulation of actin filament length"/>
    <property type="evidence" value="ECO:0007669"/>
    <property type="project" value="TreeGrafter"/>
</dbReference>
<dbReference type="InterPro" id="IPR020635">
    <property type="entry name" value="Tyr_kinase_cat_dom"/>
</dbReference>
<sequence length="1569" mass="182202">MTDFGKRENNDWHDNVRNEQREMENQDKNQDTGSVTLKRLDSIQDPGKRYALKDRIGIGIYGDVYEGIDQQAGNKKVAIKIQKLTSETQSFIVEEYRILRDFAGHPNLPDFYGIYRRRSPKKSDYDEIWFVMELCEGGTVMDLVHGMIASDKRIREEHIAFVLKEVIKALIHLHEHNVIHRDIRGNNIVLTKEGEIKLVDFGLSRTMKNELKKRCTYIGSPSWMAPEMIGTKDNGVDGGYDSRVDVWAIGITAIELADGKAPFEDMHPTRALFQIVRNPPPTLYRPANWSKNLNDFISECLEKNPENRPYMMEIIEHPFLSDLPENDYPLTQEIKALTMNLSGKGKKQRKAESIVHIGFLKTHQDKPPEQMLTEDLAALDTLTEDVILDELRDRLQRGEYHTFIGDILLILNPNEEHDIYGVHHHAKYQCKSRSDNAPHIYAVADSAFQDVMLNEETQHILLAGESNSGKTKNMLHLVEHLMFLGKGLRDTGVRVLQAIKIIHAFTNAGTPLNANSTRCILQTQTTFGSTGKASGAIFWLYQLEKWRVSTRDRNQSNFHVFYYFYDGLEALENLKSYFLPSGRKLRYLRIIDKGTEKKRAFKVRSDPQNNVIKLEELRDCFKSMDMEEHCETIWKILAAILILGEIQFVEGSNGEAELDNNEIASRVAKLLGLDTKKFIWALINYCLVIKGSVVRKKHTCEEAKEARDILANTLYQRLVDWIINIINYKLSMTRSLYGDKYSISILDHFGLECFSINRLEQLLVNTINEQMQYYYNQRVFAWEMQEQEEEDIPIQRFRFYDNKETIDQLMNKEDGLFHIIDDASRQMQDAQYILERIKEQKRNIHIKPVSLHEFTIAHYTGKLIYDASEIATKNRDFVPPEITGTMRYSLYDAVKEMFTNKLTKSGNLTIVCEHSLAAKKTMKTKWSALMQESSMFRKYNTASRGQYSQTRKMRTCSLTFRATSLEILKNLAIGNGGMHFVRCIRSDLEDAPRSFYREIVKQQIRALAVLDTAKARRRGYPYRIPFQEFLRRYKFLAFDFDETVEMTKDNCRLLLIRLKMEGWIIGKTKVFLKYYNEEYLSRLYETQVRKIIKVQCMMRAFLARKNIALKINDIKKEVIRKASIKRNSFTEEEAALMIQKTYRGHIVRKEMGPTFKEEMSQETKDFIKFYCSKWRSKSMFQVLLRYRAARYQDFVQLSQQVHLYNQSIMAALEKVNESISLEKVDPNAKIDAYISEVKPPQVYKLPFNMQQELPYFDKNYINDPSNINIKRGSISSSILTDDEHESWDAPLRRQTVPWANKNIHTRDIEVQTTNSPHRMPLHSSSVNSEQSLINTPFTRDPNVPIQYPPKEPPRRSISSFQSANKHSSIQFSESYTPYSKINNAGLAHSKKKGPLPSIPLNQTQPSAMRNFSNYESDIQNKNDNTEWEFENRINRNVNSDIRINPIKELEMIGRRNNDDKNDDTPPFNFQAMLRKTSHQRASMKRNPVYESVTSPESIPKSHHSHLDESNIASKSNDSHKDSPEWSPNEMIIMSEKYAKENAWDEEDIKDSVTTEIAPGIIVKGYVADL</sequence>
<evidence type="ECO:0000256" key="16">
    <source>
        <dbReference type="ARBA" id="ARBA00023212"/>
    </source>
</evidence>
<dbReference type="Pfam" id="PF00069">
    <property type="entry name" value="Pkinase"/>
    <property type="match status" value="1"/>
</dbReference>
<organism evidence="26 27">
    <name type="scientific">Cyphomyrmex costatus</name>
    <dbReference type="NCBI Taxonomy" id="456900"/>
    <lineage>
        <taxon>Eukaryota</taxon>
        <taxon>Metazoa</taxon>
        <taxon>Ecdysozoa</taxon>
        <taxon>Arthropoda</taxon>
        <taxon>Hexapoda</taxon>
        <taxon>Insecta</taxon>
        <taxon>Pterygota</taxon>
        <taxon>Neoptera</taxon>
        <taxon>Endopterygota</taxon>
        <taxon>Hymenoptera</taxon>
        <taxon>Apocrita</taxon>
        <taxon>Aculeata</taxon>
        <taxon>Formicoidea</taxon>
        <taxon>Formicidae</taxon>
        <taxon>Myrmicinae</taxon>
        <taxon>Cyphomyrmex</taxon>
    </lineage>
</organism>
<evidence type="ECO:0000256" key="11">
    <source>
        <dbReference type="ARBA" id="ARBA00022777"/>
    </source>
</evidence>
<feature type="region of interest" description="Disordered" evidence="23">
    <location>
        <begin position="1476"/>
        <end position="1528"/>
    </location>
</feature>
<dbReference type="Gene3D" id="3.40.850.10">
    <property type="entry name" value="Kinesin motor domain"/>
    <property type="match status" value="1"/>
</dbReference>
<keyword evidence="18" id="KW-0844">Vision</keyword>
<evidence type="ECO:0000256" key="3">
    <source>
        <dbReference type="ARBA" id="ARBA00006998"/>
    </source>
</evidence>
<evidence type="ECO:0000256" key="19">
    <source>
        <dbReference type="ARBA" id="ARBA00047899"/>
    </source>
</evidence>
<dbReference type="GO" id="GO:0005524">
    <property type="term" value="F:ATP binding"/>
    <property type="evidence" value="ECO:0007669"/>
    <property type="project" value="UniProtKB-UniRule"/>
</dbReference>
<gene>
    <name evidence="26" type="ORF">ALC62_07685</name>
</gene>
<evidence type="ECO:0000259" key="25">
    <source>
        <dbReference type="PROSITE" id="PS51456"/>
    </source>
</evidence>
<keyword evidence="14 21" id="KW-0505">Motor protein</keyword>
<feature type="region of interest" description="Disordered" evidence="23">
    <location>
        <begin position="1"/>
        <end position="39"/>
    </location>
</feature>
<dbReference type="Gene3D" id="1.20.120.720">
    <property type="entry name" value="Myosin VI head, motor domain, U50 subdomain"/>
    <property type="match status" value="1"/>
</dbReference>
<dbReference type="InterPro" id="IPR008266">
    <property type="entry name" value="Tyr_kinase_AS"/>
</dbReference>
<keyword evidence="13 21" id="KW-0518">Myosin</keyword>
<keyword evidence="5" id="KW-0963">Cytoplasm</keyword>
<evidence type="ECO:0000256" key="7">
    <source>
        <dbReference type="ARBA" id="ARBA00022606"/>
    </source>
</evidence>
<dbReference type="Pfam" id="PF00063">
    <property type="entry name" value="Myosin_head"/>
    <property type="match status" value="1"/>
</dbReference>
<feature type="compositionally biased region" description="Polar residues" evidence="23">
    <location>
        <begin position="1314"/>
        <end position="1337"/>
    </location>
</feature>
<evidence type="ECO:0000256" key="20">
    <source>
        <dbReference type="ARBA" id="ARBA00048679"/>
    </source>
</evidence>
<keyword evidence="12 21" id="KW-0067">ATP-binding</keyword>
<dbReference type="GO" id="GO:0007601">
    <property type="term" value="P:visual perception"/>
    <property type="evidence" value="ECO:0007669"/>
    <property type="project" value="UniProtKB-KW"/>
</dbReference>
<dbReference type="InterPro" id="IPR052409">
    <property type="entry name" value="Myosin-III_kinase_activity"/>
</dbReference>
<evidence type="ECO:0000256" key="9">
    <source>
        <dbReference type="ARBA" id="ARBA00022737"/>
    </source>
</evidence>
<dbReference type="SUPFAM" id="SSF56112">
    <property type="entry name" value="Protein kinase-like (PK-like)"/>
    <property type="match status" value="1"/>
</dbReference>
<keyword evidence="7" id="KW-0716">Sensory transduction</keyword>
<keyword evidence="15 21" id="KW-0009">Actin-binding</keyword>
<feature type="domain" description="Protein kinase" evidence="24">
    <location>
        <begin position="50"/>
        <end position="320"/>
    </location>
</feature>
<reference evidence="26 27" key="1">
    <citation type="submission" date="2016-03" db="EMBL/GenBank/DDBJ databases">
        <title>Cyphomyrmex costatus WGS genome.</title>
        <authorList>
            <person name="Nygaard S."/>
            <person name="Hu H."/>
            <person name="Boomsma J."/>
            <person name="Zhang G."/>
        </authorList>
    </citation>
    <scope>NUCLEOTIDE SEQUENCE [LARGE SCALE GENOMIC DNA]</scope>
    <source>
        <strain evidence="26">MS0001</strain>
        <tissue evidence="26">Whole body</tissue>
    </source>
</reference>
<dbReference type="PANTHER" id="PTHR46256:SF2">
    <property type="entry name" value="NEITHER INACTIVATION NOR AFTERPOTENTIAL PROTEIN C"/>
    <property type="match status" value="1"/>
</dbReference>
<comment type="caution">
    <text evidence="21">Lacks conserved residue(s) required for the propagation of feature annotation.</text>
</comment>
<evidence type="ECO:0000256" key="10">
    <source>
        <dbReference type="ARBA" id="ARBA00022741"/>
    </source>
</evidence>
<dbReference type="Gene3D" id="1.10.10.820">
    <property type="match status" value="1"/>
</dbReference>
<evidence type="ECO:0000256" key="22">
    <source>
        <dbReference type="PROSITE-ProRule" id="PRU10141"/>
    </source>
</evidence>
<dbReference type="PROSITE" id="PS51456">
    <property type="entry name" value="MYOSIN_MOTOR"/>
    <property type="match status" value="1"/>
</dbReference>
<evidence type="ECO:0000259" key="24">
    <source>
        <dbReference type="PROSITE" id="PS50011"/>
    </source>
</evidence>
<feature type="domain" description="Myosin motor" evidence="25">
    <location>
        <begin position="371"/>
        <end position="1088"/>
    </location>
</feature>
<keyword evidence="16" id="KW-0206">Cytoskeleton</keyword>
<evidence type="ECO:0000256" key="18">
    <source>
        <dbReference type="ARBA" id="ARBA00023305"/>
    </source>
</evidence>
<keyword evidence="11" id="KW-0418">Kinase</keyword>
<keyword evidence="6" id="KW-0723">Serine/threonine-protein kinase</keyword>
<dbReference type="SMART" id="SM00015">
    <property type="entry name" value="IQ"/>
    <property type="match status" value="2"/>
</dbReference>
<dbReference type="Gene3D" id="1.20.58.530">
    <property type="match status" value="1"/>
</dbReference>
<evidence type="ECO:0000256" key="23">
    <source>
        <dbReference type="SAM" id="MobiDB-lite"/>
    </source>
</evidence>
<feature type="compositionally biased region" description="Polar residues" evidence="23">
    <location>
        <begin position="1356"/>
        <end position="1365"/>
    </location>
</feature>
<dbReference type="InterPro" id="IPR000048">
    <property type="entry name" value="IQ_motif_EF-hand-BS"/>
</dbReference>
<dbReference type="PANTHER" id="PTHR46256">
    <property type="entry name" value="AGAP011099-PA"/>
    <property type="match status" value="1"/>
</dbReference>
<evidence type="ECO:0000256" key="12">
    <source>
        <dbReference type="ARBA" id="ARBA00022840"/>
    </source>
</evidence>
<dbReference type="InterPro" id="IPR017441">
    <property type="entry name" value="Protein_kinase_ATP_BS"/>
</dbReference>
<dbReference type="Gene3D" id="3.30.200.20">
    <property type="entry name" value="Phosphorylase Kinase, domain 1"/>
    <property type="match status" value="1"/>
</dbReference>
<keyword evidence="10 21" id="KW-0547">Nucleotide-binding</keyword>
<evidence type="ECO:0000313" key="27">
    <source>
        <dbReference type="Proteomes" id="UP000078542"/>
    </source>
</evidence>
<dbReference type="InterPro" id="IPR036961">
    <property type="entry name" value="Kinesin_motor_dom_sf"/>
</dbReference>
<dbReference type="InterPro" id="IPR011009">
    <property type="entry name" value="Kinase-like_dom_sf"/>
</dbReference>
<dbReference type="PROSITE" id="PS50011">
    <property type="entry name" value="PROTEIN_KINASE_DOM"/>
    <property type="match status" value="1"/>
</dbReference>
<dbReference type="SMART" id="SM00219">
    <property type="entry name" value="TyrKc"/>
    <property type="match status" value="1"/>
</dbReference>
<dbReference type="GO" id="GO:0042995">
    <property type="term" value="C:cell projection"/>
    <property type="evidence" value="ECO:0007669"/>
    <property type="project" value="UniProtKB-SubCell"/>
</dbReference>
<feature type="region of interest" description="Disordered" evidence="23">
    <location>
        <begin position="1314"/>
        <end position="1365"/>
    </location>
</feature>
<dbReference type="SMART" id="SM00242">
    <property type="entry name" value="MYSc"/>
    <property type="match status" value="1"/>
</dbReference>
<evidence type="ECO:0000256" key="6">
    <source>
        <dbReference type="ARBA" id="ARBA00022527"/>
    </source>
</evidence>
<comment type="similarity">
    <text evidence="21">Belongs to the TRAFAC class myosin-kinesin ATPase superfamily. Myosin family.</text>
</comment>
<evidence type="ECO:0000313" key="26">
    <source>
        <dbReference type="EMBL" id="KYN01503.1"/>
    </source>
</evidence>
<dbReference type="GO" id="GO:0003779">
    <property type="term" value="F:actin binding"/>
    <property type="evidence" value="ECO:0007669"/>
    <property type="project" value="UniProtKB-KW"/>
</dbReference>
<dbReference type="InterPro" id="IPR027417">
    <property type="entry name" value="P-loop_NTPase"/>
</dbReference>
<comment type="catalytic activity">
    <reaction evidence="19">
        <text>L-threonyl-[protein] + ATP = O-phospho-L-threonyl-[protein] + ADP + H(+)</text>
        <dbReference type="Rhea" id="RHEA:46608"/>
        <dbReference type="Rhea" id="RHEA-COMP:11060"/>
        <dbReference type="Rhea" id="RHEA-COMP:11605"/>
        <dbReference type="ChEBI" id="CHEBI:15378"/>
        <dbReference type="ChEBI" id="CHEBI:30013"/>
        <dbReference type="ChEBI" id="CHEBI:30616"/>
        <dbReference type="ChEBI" id="CHEBI:61977"/>
        <dbReference type="ChEBI" id="CHEBI:456216"/>
        <dbReference type="EC" id="2.7.11.1"/>
    </reaction>
</comment>
<dbReference type="CDD" id="cd14882">
    <property type="entry name" value="MYSc_Myo21"/>
    <property type="match status" value="1"/>
</dbReference>
<dbReference type="EC" id="2.7.11.1" evidence="4"/>
<dbReference type="PRINTS" id="PR00193">
    <property type="entry name" value="MYOSINHEAVY"/>
</dbReference>
<dbReference type="PROSITE" id="PS00107">
    <property type="entry name" value="PROTEIN_KINASE_ATP"/>
    <property type="match status" value="1"/>
</dbReference>
<dbReference type="InterPro" id="IPR001609">
    <property type="entry name" value="Myosin_head_motor_dom-like"/>
</dbReference>
<protein>
    <recommendedName>
        <fullName evidence="4">non-specific serine/threonine protein kinase</fullName>
        <ecNumber evidence="4">2.7.11.1</ecNumber>
    </recommendedName>
</protein>
<dbReference type="SUPFAM" id="SSF52540">
    <property type="entry name" value="P-loop containing nucleoside triphosphate hydrolases"/>
    <property type="match status" value="1"/>
</dbReference>
<dbReference type="PROSITE" id="PS50096">
    <property type="entry name" value="IQ"/>
    <property type="match status" value="2"/>
</dbReference>
<evidence type="ECO:0000256" key="15">
    <source>
        <dbReference type="ARBA" id="ARBA00023203"/>
    </source>
</evidence>
<dbReference type="Pfam" id="PF00612">
    <property type="entry name" value="IQ"/>
    <property type="match status" value="2"/>
</dbReference>
<comment type="subcellular location">
    <subcellularLocation>
        <location evidence="2">Cell projection</location>
    </subcellularLocation>
    <subcellularLocation>
        <location evidence="1">Cytoplasm</location>
        <location evidence="1">Cytoskeleton</location>
    </subcellularLocation>
</comment>
<dbReference type="GO" id="GO:0004713">
    <property type="term" value="F:protein tyrosine kinase activity"/>
    <property type="evidence" value="ECO:0007669"/>
    <property type="project" value="InterPro"/>
</dbReference>
<evidence type="ECO:0000256" key="8">
    <source>
        <dbReference type="ARBA" id="ARBA00022679"/>
    </source>
</evidence>
<dbReference type="Gene3D" id="1.10.510.10">
    <property type="entry name" value="Transferase(Phosphotransferase) domain 1"/>
    <property type="match status" value="1"/>
</dbReference>
<dbReference type="OrthoDB" id="6108017at2759"/>
<dbReference type="InterPro" id="IPR000719">
    <property type="entry name" value="Prot_kinase_dom"/>
</dbReference>
<dbReference type="GO" id="GO:0004674">
    <property type="term" value="F:protein serine/threonine kinase activity"/>
    <property type="evidence" value="ECO:0007669"/>
    <property type="project" value="UniProtKB-KW"/>
</dbReference>
<dbReference type="Gene3D" id="1.20.5.190">
    <property type="match status" value="1"/>
</dbReference>
<keyword evidence="9" id="KW-0677">Repeat</keyword>
<name>A0A195CLC5_9HYME</name>
<evidence type="ECO:0000256" key="4">
    <source>
        <dbReference type="ARBA" id="ARBA00012513"/>
    </source>
</evidence>
<evidence type="ECO:0000256" key="14">
    <source>
        <dbReference type="ARBA" id="ARBA00023175"/>
    </source>
</evidence>
<dbReference type="STRING" id="456900.A0A195CLC5"/>
<dbReference type="Proteomes" id="UP000078542">
    <property type="component" value="Unassembled WGS sequence"/>
</dbReference>
<dbReference type="GO" id="GO:0016459">
    <property type="term" value="C:myosin complex"/>
    <property type="evidence" value="ECO:0007669"/>
    <property type="project" value="UniProtKB-KW"/>
</dbReference>
<evidence type="ECO:0000256" key="17">
    <source>
        <dbReference type="ARBA" id="ARBA00023273"/>
    </source>
</evidence>
<feature type="binding site" evidence="22">
    <location>
        <position position="80"/>
    </location>
    <ligand>
        <name>ATP</name>
        <dbReference type="ChEBI" id="CHEBI:30616"/>
    </ligand>
</feature>
<keyword evidence="27" id="KW-1185">Reference proteome</keyword>
<dbReference type="Gene3D" id="6.20.240.20">
    <property type="match status" value="1"/>
</dbReference>
<comment type="catalytic activity">
    <reaction evidence="20">
        <text>L-seryl-[protein] + ATP = O-phospho-L-seryl-[protein] + ADP + H(+)</text>
        <dbReference type="Rhea" id="RHEA:17989"/>
        <dbReference type="Rhea" id="RHEA-COMP:9863"/>
        <dbReference type="Rhea" id="RHEA-COMP:11604"/>
        <dbReference type="ChEBI" id="CHEBI:15378"/>
        <dbReference type="ChEBI" id="CHEBI:29999"/>
        <dbReference type="ChEBI" id="CHEBI:30616"/>
        <dbReference type="ChEBI" id="CHEBI:83421"/>
        <dbReference type="ChEBI" id="CHEBI:456216"/>
        <dbReference type="EC" id="2.7.11.1"/>
    </reaction>
</comment>
<evidence type="ECO:0000256" key="2">
    <source>
        <dbReference type="ARBA" id="ARBA00004316"/>
    </source>
</evidence>
<accession>A0A195CLC5</accession>
<dbReference type="PROSITE" id="PS00109">
    <property type="entry name" value="PROTEIN_KINASE_TYR"/>
    <property type="match status" value="1"/>
</dbReference>
<dbReference type="EMBL" id="KQ977600">
    <property type="protein sequence ID" value="KYN01503.1"/>
    <property type="molecule type" value="Genomic_DNA"/>
</dbReference>
<feature type="binding site" evidence="21">
    <location>
        <begin position="464"/>
        <end position="471"/>
    </location>
    <ligand>
        <name>ATP</name>
        <dbReference type="ChEBI" id="CHEBI:30616"/>
    </ligand>
</feature>
<dbReference type="GO" id="GO:0000146">
    <property type="term" value="F:microfilament motor activity"/>
    <property type="evidence" value="ECO:0007669"/>
    <property type="project" value="TreeGrafter"/>
</dbReference>
<comment type="similarity">
    <text evidence="3">In the C-terminal section; belongs to the TRAFAC class myosin-kinesin ATPase superfamily. Myosin family.</text>
</comment>
<evidence type="ECO:0000256" key="1">
    <source>
        <dbReference type="ARBA" id="ARBA00004245"/>
    </source>
</evidence>
<evidence type="ECO:0000256" key="21">
    <source>
        <dbReference type="PROSITE-ProRule" id="PRU00782"/>
    </source>
</evidence>
<feature type="compositionally biased region" description="Basic and acidic residues" evidence="23">
    <location>
        <begin position="1"/>
        <end position="30"/>
    </location>
</feature>